<evidence type="ECO:0000256" key="7">
    <source>
        <dbReference type="SAM" id="Phobius"/>
    </source>
</evidence>
<evidence type="ECO:0000256" key="2">
    <source>
        <dbReference type="ARBA" id="ARBA00022448"/>
    </source>
</evidence>
<accession>A0ABU6E1M1</accession>
<name>A0ABU6E1M1_9ENTR</name>
<dbReference type="CDD" id="cd17321">
    <property type="entry name" value="MFS_MMR_MDR_like"/>
    <property type="match status" value="1"/>
</dbReference>
<reference evidence="9 10" key="1">
    <citation type="submission" date="2022-04" db="EMBL/GenBank/DDBJ databases">
        <title>Whole genome surviellance of AMR bacteria from Assam, India: One Health Study.</title>
        <authorList>
            <person name="Mendem S.K."/>
            <person name="Rakshit O."/>
            <person name="Murugesan D."/>
            <person name="Shome R."/>
            <person name="Raisen C."/>
            <person name="Holmes M.A."/>
            <person name="Saikia K."/>
            <person name="Shome B.R."/>
        </authorList>
    </citation>
    <scope>NUCLEOTIDE SEQUENCE [LARGE SCALE GENOMIC DNA]</scope>
    <source>
        <strain evidence="9 10">MGG-11lp</strain>
    </source>
</reference>
<proteinExistence type="predicted"/>
<protein>
    <submittedName>
        <fullName evidence="9">MFS transporter</fullName>
    </submittedName>
</protein>
<dbReference type="InterPro" id="IPR020846">
    <property type="entry name" value="MFS_dom"/>
</dbReference>
<keyword evidence="5 7" id="KW-1133">Transmembrane helix</keyword>
<feature type="transmembrane region" description="Helical" evidence="7">
    <location>
        <begin position="49"/>
        <end position="72"/>
    </location>
</feature>
<dbReference type="Proteomes" id="UP001306510">
    <property type="component" value="Unassembled WGS sequence"/>
</dbReference>
<dbReference type="EMBL" id="JALLMC010000003">
    <property type="protein sequence ID" value="MEB6410102.1"/>
    <property type="molecule type" value="Genomic_DNA"/>
</dbReference>
<evidence type="ECO:0000256" key="5">
    <source>
        <dbReference type="ARBA" id="ARBA00022989"/>
    </source>
</evidence>
<evidence type="ECO:0000256" key="4">
    <source>
        <dbReference type="ARBA" id="ARBA00022692"/>
    </source>
</evidence>
<evidence type="ECO:0000256" key="3">
    <source>
        <dbReference type="ARBA" id="ARBA00022475"/>
    </source>
</evidence>
<feature type="transmembrane region" description="Helical" evidence="7">
    <location>
        <begin position="229"/>
        <end position="252"/>
    </location>
</feature>
<evidence type="ECO:0000256" key="1">
    <source>
        <dbReference type="ARBA" id="ARBA00004141"/>
    </source>
</evidence>
<evidence type="ECO:0000256" key="6">
    <source>
        <dbReference type="ARBA" id="ARBA00023136"/>
    </source>
</evidence>
<feature type="transmembrane region" description="Helical" evidence="7">
    <location>
        <begin position="404"/>
        <end position="426"/>
    </location>
</feature>
<dbReference type="PROSITE" id="PS50850">
    <property type="entry name" value="MFS"/>
    <property type="match status" value="1"/>
</dbReference>
<feature type="transmembrane region" description="Helical" evidence="7">
    <location>
        <begin position="109"/>
        <end position="130"/>
    </location>
</feature>
<dbReference type="InterPro" id="IPR011701">
    <property type="entry name" value="MFS"/>
</dbReference>
<comment type="subcellular location">
    <subcellularLocation>
        <location evidence="1">Membrane</location>
        <topology evidence="1">Multi-pass membrane protein</topology>
    </subcellularLocation>
</comment>
<dbReference type="Gene3D" id="1.20.1250.20">
    <property type="entry name" value="MFS general substrate transporter like domains"/>
    <property type="match status" value="1"/>
</dbReference>
<feature type="domain" description="Major facilitator superfamily (MFS) profile" evidence="8">
    <location>
        <begin position="18"/>
        <end position="462"/>
    </location>
</feature>
<feature type="transmembrane region" description="Helical" evidence="7">
    <location>
        <begin position="362"/>
        <end position="383"/>
    </location>
</feature>
<feature type="transmembrane region" description="Helical" evidence="7">
    <location>
        <begin position="170"/>
        <end position="192"/>
    </location>
</feature>
<organism evidence="9 10">
    <name type="scientific">Enterobacter vonholyi</name>
    <dbReference type="NCBI Taxonomy" id="2797505"/>
    <lineage>
        <taxon>Bacteria</taxon>
        <taxon>Pseudomonadati</taxon>
        <taxon>Pseudomonadota</taxon>
        <taxon>Gammaproteobacteria</taxon>
        <taxon>Enterobacterales</taxon>
        <taxon>Enterobacteriaceae</taxon>
        <taxon>Enterobacter</taxon>
    </lineage>
</organism>
<evidence type="ECO:0000313" key="10">
    <source>
        <dbReference type="Proteomes" id="UP001306510"/>
    </source>
</evidence>
<dbReference type="PANTHER" id="PTHR42718:SF9">
    <property type="entry name" value="MAJOR FACILITATOR SUPERFAMILY MULTIDRUG TRANSPORTER MFSC"/>
    <property type="match status" value="1"/>
</dbReference>
<keyword evidence="6 7" id="KW-0472">Membrane</keyword>
<gene>
    <name evidence="9" type="ORF">MXM28_10380</name>
</gene>
<keyword evidence="2" id="KW-0813">Transport</keyword>
<feature type="transmembrane region" description="Helical" evidence="7">
    <location>
        <begin position="18"/>
        <end position="37"/>
    </location>
</feature>
<dbReference type="InterPro" id="IPR036259">
    <property type="entry name" value="MFS_trans_sf"/>
</dbReference>
<evidence type="ECO:0000259" key="8">
    <source>
        <dbReference type="PROSITE" id="PS50850"/>
    </source>
</evidence>
<dbReference type="RefSeq" id="WP_136195128.1">
    <property type="nucleotide sequence ID" value="NZ_JAGSJL010000057.1"/>
</dbReference>
<feature type="transmembrane region" description="Helical" evidence="7">
    <location>
        <begin position="337"/>
        <end position="356"/>
    </location>
</feature>
<dbReference type="PANTHER" id="PTHR42718">
    <property type="entry name" value="MAJOR FACILITATOR SUPERFAMILY MULTIDRUG TRANSPORTER MFSC"/>
    <property type="match status" value="1"/>
</dbReference>
<feature type="transmembrane region" description="Helical" evidence="7">
    <location>
        <begin position="273"/>
        <end position="297"/>
    </location>
</feature>
<dbReference type="Gene3D" id="1.20.1720.10">
    <property type="entry name" value="Multidrug resistance protein D"/>
    <property type="match status" value="1"/>
</dbReference>
<feature type="transmembrane region" description="Helical" evidence="7">
    <location>
        <begin position="438"/>
        <end position="458"/>
    </location>
</feature>
<dbReference type="Pfam" id="PF07690">
    <property type="entry name" value="MFS_1"/>
    <property type="match status" value="2"/>
</dbReference>
<keyword evidence="3" id="KW-1003">Cell membrane</keyword>
<keyword evidence="10" id="KW-1185">Reference proteome</keyword>
<feature type="transmembrane region" description="Helical" evidence="7">
    <location>
        <begin position="303"/>
        <end position="325"/>
    </location>
</feature>
<dbReference type="SUPFAM" id="SSF103473">
    <property type="entry name" value="MFS general substrate transporter"/>
    <property type="match status" value="1"/>
</dbReference>
<feature type="transmembrane region" description="Helical" evidence="7">
    <location>
        <begin position="142"/>
        <end position="164"/>
    </location>
</feature>
<comment type="caution">
    <text evidence="9">The sequence shown here is derived from an EMBL/GenBank/DDBJ whole genome shotgun (WGS) entry which is preliminary data.</text>
</comment>
<keyword evidence="4 7" id="KW-0812">Transmembrane</keyword>
<feature type="transmembrane region" description="Helical" evidence="7">
    <location>
        <begin position="204"/>
        <end position="223"/>
    </location>
</feature>
<evidence type="ECO:0000313" key="9">
    <source>
        <dbReference type="EMBL" id="MEB6410102.1"/>
    </source>
</evidence>
<feature type="transmembrane region" description="Helical" evidence="7">
    <location>
        <begin position="84"/>
        <end position="103"/>
    </location>
</feature>
<sequence length="465" mass="49208">MSTVPLTGTPSYAGNDRLLAGIVMSVLTFWLFAQSVINVVPAMKNSLAISLETLTLAVSLSALFSGCFVVACGGFADKFGRVRMTYIGLALSIIGSALLFFSWEPVLFLLGRAIQGLSAACIMPATLALIKTWYQGNARQRAISFWVIGSWGGSGLSSFVGGAIATTLGWRWIFIFSMLVAAMALLLIRGTPESRSDGARRHKLDIGGLVSFVLMLVLLNLFISKGHGWGWSSSLSLLVLGGSTLAAACFVLTGRRKGDAALIDFALFKNRAYSASVFSNFLLNGCIGTMMIASIWLQQGHRLSPLQTGMMTLGYLITVLAMIRVGEKLLQRYGARLPMMTGPLLTATGITLISCTFLSKEIYIVTVFLSNILFGLGLGCYATPSTDTAVMNAPENKVGVASGVYKMGSSLGGAMGIAVTASLYALLLPLGMASAAQYALLFNSAMCLASVGVTWALLPSGRAPR</sequence>